<evidence type="ECO:0000313" key="4">
    <source>
        <dbReference type="EMBL" id="MST48686.1"/>
    </source>
</evidence>
<feature type="transmembrane region" description="Helical" evidence="2">
    <location>
        <begin position="330"/>
        <end position="354"/>
    </location>
</feature>
<name>A0A7K0JZM2_9ACTO</name>
<feature type="compositionally biased region" description="Polar residues" evidence="1">
    <location>
        <begin position="111"/>
        <end position="128"/>
    </location>
</feature>
<accession>A0A7K0JZM2</accession>
<evidence type="ECO:0000313" key="5">
    <source>
        <dbReference type="Proteomes" id="UP000442535"/>
    </source>
</evidence>
<feature type="region of interest" description="Disordered" evidence="1">
    <location>
        <begin position="45"/>
        <end position="187"/>
    </location>
</feature>
<evidence type="ECO:0000256" key="3">
    <source>
        <dbReference type="SAM" id="SignalP"/>
    </source>
</evidence>
<evidence type="ECO:0000256" key="1">
    <source>
        <dbReference type="SAM" id="MobiDB-lite"/>
    </source>
</evidence>
<keyword evidence="2" id="KW-0812">Transmembrane</keyword>
<dbReference type="Proteomes" id="UP000442535">
    <property type="component" value="Unassembled WGS sequence"/>
</dbReference>
<evidence type="ECO:0000256" key="2">
    <source>
        <dbReference type="SAM" id="Phobius"/>
    </source>
</evidence>
<keyword evidence="2" id="KW-0472">Membrane</keyword>
<dbReference type="RefSeq" id="WP_154542597.1">
    <property type="nucleotide sequence ID" value="NZ_JAQYQY010000018.1"/>
</dbReference>
<keyword evidence="2" id="KW-1133">Transmembrane helix</keyword>
<organism evidence="4 5">
    <name type="scientific">Mobiluncus porci</name>
    <dbReference type="NCBI Taxonomy" id="2652278"/>
    <lineage>
        <taxon>Bacteria</taxon>
        <taxon>Bacillati</taxon>
        <taxon>Actinomycetota</taxon>
        <taxon>Actinomycetes</taxon>
        <taxon>Actinomycetales</taxon>
        <taxon>Actinomycetaceae</taxon>
        <taxon>Mobiluncus</taxon>
    </lineage>
</organism>
<protein>
    <submittedName>
        <fullName evidence="4">Peptidase</fullName>
    </submittedName>
</protein>
<feature type="chain" id="PRO_5029836372" evidence="3">
    <location>
        <begin position="28"/>
        <end position="366"/>
    </location>
</feature>
<dbReference type="AlphaFoldDB" id="A0A7K0JZM2"/>
<feature type="compositionally biased region" description="Low complexity" evidence="1">
    <location>
        <begin position="63"/>
        <end position="96"/>
    </location>
</feature>
<feature type="compositionally biased region" description="Polar residues" evidence="1">
    <location>
        <begin position="46"/>
        <end position="55"/>
    </location>
</feature>
<sequence length="366" mass="36439">MKSSHKLYAATGGLMIAALMGYAGAFAYDTPTVGAADTQPIEVTSAAPTSATEDTFSLEGISPEETTAPAETASADPATEAAPTEAAPVDETPAETVVPEESAPGVEPSVETANVSGDTTATPAEKSSTVAEPTTPAETTADPVQAAPAENAPAENAPAEAAPAEKAPAESAPFEVAPDEETTTTAAAPSEVKAAPVVPVTYVAPRHSTVVPNTTVEVVVPDPQAEAPLLTMAKTETAPPAPNANGESQVVWFELPEPAGPALVPGQATPLLNAAVSEEAASVNANVVPATAVQQGAVQTAPQQNVAPARAQAVNEAGTLSRGLARTGSIAQYASLLSAGALILGVALLAGAIATTRRNSHLVDAE</sequence>
<reference evidence="4 5" key="1">
    <citation type="submission" date="2019-08" db="EMBL/GenBank/DDBJ databases">
        <title>In-depth cultivation of the pig gut microbiome towards novel bacterial diversity and tailored functional studies.</title>
        <authorList>
            <person name="Wylensek D."/>
            <person name="Hitch T.C.A."/>
            <person name="Clavel T."/>
        </authorList>
    </citation>
    <scope>NUCLEOTIDE SEQUENCE [LARGE SCALE GENOMIC DNA]</scope>
    <source>
        <strain evidence="4 5">RF-GAM-744-WT-7</strain>
    </source>
</reference>
<keyword evidence="5" id="KW-1185">Reference proteome</keyword>
<feature type="compositionally biased region" description="Low complexity" evidence="1">
    <location>
        <begin position="129"/>
        <end position="176"/>
    </location>
</feature>
<keyword evidence="3" id="KW-0732">Signal</keyword>
<proteinExistence type="predicted"/>
<gene>
    <name evidence="4" type="ORF">FYJ63_00160</name>
</gene>
<dbReference type="EMBL" id="VUMY01000001">
    <property type="protein sequence ID" value="MST48686.1"/>
    <property type="molecule type" value="Genomic_DNA"/>
</dbReference>
<feature type="signal peptide" evidence="3">
    <location>
        <begin position="1"/>
        <end position="27"/>
    </location>
</feature>
<comment type="caution">
    <text evidence="4">The sequence shown here is derived from an EMBL/GenBank/DDBJ whole genome shotgun (WGS) entry which is preliminary data.</text>
</comment>